<evidence type="ECO:0000256" key="1">
    <source>
        <dbReference type="ARBA" id="ARBA00023015"/>
    </source>
</evidence>
<dbReference type="CDD" id="cd00090">
    <property type="entry name" value="HTH_ARSR"/>
    <property type="match status" value="1"/>
</dbReference>
<dbReference type="PANTHER" id="PTHR33204">
    <property type="entry name" value="TRANSCRIPTIONAL REGULATOR, MARR FAMILY"/>
    <property type="match status" value="1"/>
</dbReference>
<keyword evidence="1" id="KW-0805">Transcription regulation</keyword>
<dbReference type="PANTHER" id="PTHR33204:SF1">
    <property type="entry name" value="TRANSCRIPTIONAL REGULATOR, MARR FAMILY"/>
    <property type="match status" value="1"/>
</dbReference>
<accession>A0ABW5WSL8</accession>
<evidence type="ECO:0000256" key="2">
    <source>
        <dbReference type="ARBA" id="ARBA00023125"/>
    </source>
</evidence>
<keyword evidence="6" id="KW-1185">Reference proteome</keyword>
<feature type="domain" description="HTH hxlR-type" evidence="4">
    <location>
        <begin position="7"/>
        <end position="105"/>
    </location>
</feature>
<name>A0ABW5WSL8_9STAP</name>
<dbReference type="Proteomes" id="UP001597519">
    <property type="component" value="Unassembled WGS sequence"/>
</dbReference>
<dbReference type="Pfam" id="PF01638">
    <property type="entry name" value="HxlR"/>
    <property type="match status" value="1"/>
</dbReference>
<dbReference type="RefSeq" id="WP_377770432.1">
    <property type="nucleotide sequence ID" value="NZ_JBHUOQ010000001.1"/>
</dbReference>
<dbReference type="PROSITE" id="PS51118">
    <property type="entry name" value="HTH_HXLR"/>
    <property type="match status" value="1"/>
</dbReference>
<proteinExistence type="predicted"/>
<comment type="caution">
    <text evidence="5">The sequence shown here is derived from an EMBL/GenBank/DDBJ whole genome shotgun (WGS) entry which is preliminary data.</text>
</comment>
<evidence type="ECO:0000313" key="5">
    <source>
        <dbReference type="EMBL" id="MFD2828910.1"/>
    </source>
</evidence>
<evidence type="ECO:0000259" key="4">
    <source>
        <dbReference type="PROSITE" id="PS51118"/>
    </source>
</evidence>
<keyword evidence="3" id="KW-0804">Transcription</keyword>
<dbReference type="InterPro" id="IPR036388">
    <property type="entry name" value="WH-like_DNA-bd_sf"/>
</dbReference>
<dbReference type="SUPFAM" id="SSF46785">
    <property type="entry name" value="Winged helix' DNA-binding domain"/>
    <property type="match status" value="1"/>
</dbReference>
<keyword evidence="2" id="KW-0238">DNA-binding</keyword>
<dbReference type="InterPro" id="IPR011991">
    <property type="entry name" value="ArsR-like_HTH"/>
</dbReference>
<dbReference type="InterPro" id="IPR002577">
    <property type="entry name" value="HTH_HxlR"/>
</dbReference>
<dbReference type="EMBL" id="JBHUOQ010000001">
    <property type="protein sequence ID" value="MFD2828910.1"/>
    <property type="molecule type" value="Genomic_DNA"/>
</dbReference>
<reference evidence="6" key="1">
    <citation type="journal article" date="2019" name="Int. J. Syst. Evol. Microbiol.">
        <title>The Global Catalogue of Microorganisms (GCM) 10K type strain sequencing project: providing services to taxonomists for standard genome sequencing and annotation.</title>
        <authorList>
            <consortium name="The Broad Institute Genomics Platform"/>
            <consortium name="The Broad Institute Genome Sequencing Center for Infectious Disease"/>
            <person name="Wu L."/>
            <person name="Ma J."/>
        </authorList>
    </citation>
    <scope>NUCLEOTIDE SEQUENCE [LARGE SCALE GENOMIC DNA]</scope>
    <source>
        <strain evidence="6">KCTC 33575</strain>
    </source>
</reference>
<gene>
    <name evidence="5" type="ORF">ACFSX4_00385</name>
</gene>
<evidence type="ECO:0000313" key="6">
    <source>
        <dbReference type="Proteomes" id="UP001597519"/>
    </source>
</evidence>
<evidence type="ECO:0000256" key="3">
    <source>
        <dbReference type="ARBA" id="ARBA00023163"/>
    </source>
</evidence>
<protein>
    <submittedName>
        <fullName evidence="5">Winged helix-turn-helix transcriptional regulator</fullName>
    </submittedName>
</protein>
<organism evidence="5 6">
    <name type="scientific">Corticicoccus populi</name>
    <dbReference type="NCBI Taxonomy" id="1812821"/>
    <lineage>
        <taxon>Bacteria</taxon>
        <taxon>Bacillati</taxon>
        <taxon>Bacillota</taxon>
        <taxon>Bacilli</taxon>
        <taxon>Bacillales</taxon>
        <taxon>Staphylococcaceae</taxon>
        <taxon>Corticicoccus</taxon>
    </lineage>
</organism>
<dbReference type="Gene3D" id="1.10.10.10">
    <property type="entry name" value="Winged helix-like DNA-binding domain superfamily/Winged helix DNA-binding domain"/>
    <property type="match status" value="1"/>
</dbReference>
<sequence length="105" mass="12064">MAQQNMCPRFEKAVKVLSQRWIALVIYQMLEGPKRFSEIQSGIGVSGKVLSERLKSMETEGIVHREVYPETPVVIEYSLTDKGRSLEPVLRGIENWAEDWVEVKN</sequence>
<dbReference type="InterPro" id="IPR036390">
    <property type="entry name" value="WH_DNA-bd_sf"/>
</dbReference>